<sequence length="60" mass="7067">YEETLQTRYQHCRRNSPKENPRRRTERRHICIEVLSKATSSLSEELTKEIDPSSAVHGEL</sequence>
<dbReference type="Proteomes" id="UP000499080">
    <property type="component" value="Unassembled WGS sequence"/>
</dbReference>
<proteinExistence type="predicted"/>
<feature type="non-terminal residue" evidence="2">
    <location>
        <position position="1"/>
    </location>
</feature>
<evidence type="ECO:0000313" key="2">
    <source>
        <dbReference type="EMBL" id="GBN18090.1"/>
    </source>
</evidence>
<evidence type="ECO:0000313" key="3">
    <source>
        <dbReference type="Proteomes" id="UP000499080"/>
    </source>
</evidence>
<evidence type="ECO:0000256" key="1">
    <source>
        <dbReference type="SAM" id="MobiDB-lite"/>
    </source>
</evidence>
<feature type="region of interest" description="Disordered" evidence="1">
    <location>
        <begin position="1"/>
        <end position="26"/>
    </location>
</feature>
<dbReference type="EMBL" id="BGPR01006336">
    <property type="protein sequence ID" value="GBN18090.1"/>
    <property type="molecule type" value="Genomic_DNA"/>
</dbReference>
<organism evidence="2 3">
    <name type="scientific">Araneus ventricosus</name>
    <name type="common">Orbweaver spider</name>
    <name type="synonym">Epeira ventricosa</name>
    <dbReference type="NCBI Taxonomy" id="182803"/>
    <lineage>
        <taxon>Eukaryota</taxon>
        <taxon>Metazoa</taxon>
        <taxon>Ecdysozoa</taxon>
        <taxon>Arthropoda</taxon>
        <taxon>Chelicerata</taxon>
        <taxon>Arachnida</taxon>
        <taxon>Araneae</taxon>
        <taxon>Araneomorphae</taxon>
        <taxon>Entelegynae</taxon>
        <taxon>Araneoidea</taxon>
        <taxon>Araneidae</taxon>
        <taxon>Araneus</taxon>
    </lineage>
</organism>
<reference evidence="2 3" key="1">
    <citation type="journal article" date="2019" name="Sci. Rep.">
        <title>Orb-weaving spider Araneus ventricosus genome elucidates the spidroin gene catalogue.</title>
        <authorList>
            <person name="Kono N."/>
            <person name="Nakamura H."/>
            <person name="Ohtoshi R."/>
            <person name="Moran D.A.P."/>
            <person name="Shinohara A."/>
            <person name="Yoshida Y."/>
            <person name="Fujiwara M."/>
            <person name="Mori M."/>
            <person name="Tomita M."/>
            <person name="Arakawa K."/>
        </authorList>
    </citation>
    <scope>NUCLEOTIDE SEQUENCE [LARGE SCALE GENOMIC DNA]</scope>
</reference>
<name>A0A4Y2LVF7_ARAVE</name>
<comment type="caution">
    <text evidence="2">The sequence shown here is derived from an EMBL/GenBank/DDBJ whole genome shotgun (WGS) entry which is preliminary data.</text>
</comment>
<accession>A0A4Y2LVF7</accession>
<gene>
    <name evidence="2" type="ORF">AVEN_121597_1</name>
</gene>
<dbReference type="AlphaFoldDB" id="A0A4Y2LVF7"/>
<keyword evidence="3" id="KW-1185">Reference proteome</keyword>
<feature type="compositionally biased region" description="Basic and acidic residues" evidence="1">
    <location>
        <begin position="16"/>
        <end position="26"/>
    </location>
</feature>
<protein>
    <submittedName>
        <fullName evidence="2">Uncharacterized protein</fullName>
    </submittedName>
</protein>